<keyword evidence="2" id="KW-0472">Membrane</keyword>
<evidence type="ECO:0000313" key="4">
    <source>
        <dbReference type="Proteomes" id="UP001583186"/>
    </source>
</evidence>
<proteinExistence type="predicted"/>
<feature type="compositionally biased region" description="Low complexity" evidence="1">
    <location>
        <begin position="310"/>
        <end position="330"/>
    </location>
</feature>
<feature type="compositionally biased region" description="Polar residues" evidence="1">
    <location>
        <begin position="331"/>
        <end position="341"/>
    </location>
</feature>
<feature type="region of interest" description="Disordered" evidence="1">
    <location>
        <begin position="358"/>
        <end position="407"/>
    </location>
</feature>
<feature type="region of interest" description="Disordered" evidence="1">
    <location>
        <begin position="288"/>
        <end position="346"/>
    </location>
</feature>
<evidence type="ECO:0000256" key="2">
    <source>
        <dbReference type="SAM" id="Phobius"/>
    </source>
</evidence>
<dbReference type="Proteomes" id="UP001583186">
    <property type="component" value="Unassembled WGS sequence"/>
</dbReference>
<feature type="region of interest" description="Disordered" evidence="1">
    <location>
        <begin position="449"/>
        <end position="546"/>
    </location>
</feature>
<protein>
    <submittedName>
        <fullName evidence="3">Uncharacterized protein</fullName>
    </submittedName>
</protein>
<name>A0ABR3ZQT2_9PEZI</name>
<keyword evidence="2" id="KW-0812">Transmembrane</keyword>
<feature type="transmembrane region" description="Helical" evidence="2">
    <location>
        <begin position="86"/>
        <end position="109"/>
    </location>
</feature>
<accession>A0ABR3ZQT2</accession>
<keyword evidence="4" id="KW-1185">Reference proteome</keyword>
<feature type="region of interest" description="Disordered" evidence="1">
    <location>
        <begin position="1"/>
        <end position="47"/>
    </location>
</feature>
<feature type="compositionally biased region" description="Polar residues" evidence="1">
    <location>
        <begin position="296"/>
        <end position="305"/>
    </location>
</feature>
<feature type="compositionally biased region" description="Polar residues" evidence="1">
    <location>
        <begin position="591"/>
        <end position="605"/>
    </location>
</feature>
<feature type="compositionally biased region" description="Polar residues" evidence="1">
    <location>
        <begin position="373"/>
        <end position="389"/>
    </location>
</feature>
<feature type="transmembrane region" description="Helical" evidence="2">
    <location>
        <begin position="188"/>
        <end position="219"/>
    </location>
</feature>
<feature type="compositionally biased region" description="Polar residues" evidence="1">
    <location>
        <begin position="493"/>
        <end position="503"/>
    </location>
</feature>
<gene>
    <name evidence="3" type="ORF">Sste5346_000929</name>
</gene>
<evidence type="ECO:0000313" key="3">
    <source>
        <dbReference type="EMBL" id="KAL1903016.1"/>
    </source>
</evidence>
<feature type="region of interest" description="Disordered" evidence="1">
    <location>
        <begin position="565"/>
        <end position="665"/>
    </location>
</feature>
<feature type="compositionally biased region" description="Polar residues" evidence="1">
    <location>
        <begin position="512"/>
        <end position="538"/>
    </location>
</feature>
<feature type="compositionally biased region" description="Basic and acidic residues" evidence="1">
    <location>
        <begin position="461"/>
        <end position="478"/>
    </location>
</feature>
<comment type="caution">
    <text evidence="3">The sequence shown here is derived from an EMBL/GenBank/DDBJ whole genome shotgun (WGS) entry which is preliminary data.</text>
</comment>
<keyword evidence="2" id="KW-1133">Transmembrane helix</keyword>
<dbReference type="EMBL" id="JAWCUI010000003">
    <property type="protein sequence ID" value="KAL1903016.1"/>
    <property type="molecule type" value="Genomic_DNA"/>
</dbReference>
<organism evidence="3 4">
    <name type="scientific">Sporothrix stenoceras</name>
    <dbReference type="NCBI Taxonomy" id="5173"/>
    <lineage>
        <taxon>Eukaryota</taxon>
        <taxon>Fungi</taxon>
        <taxon>Dikarya</taxon>
        <taxon>Ascomycota</taxon>
        <taxon>Pezizomycotina</taxon>
        <taxon>Sordariomycetes</taxon>
        <taxon>Sordariomycetidae</taxon>
        <taxon>Ophiostomatales</taxon>
        <taxon>Ophiostomataceae</taxon>
        <taxon>Sporothrix</taxon>
    </lineage>
</organism>
<sequence length="710" mass="77571">MGGTHQPFLYEAERSSSSFPEKTFDPKSVTRASWQPKPVKPKQEGPLVQVNRHPDAHEVIGGQRKPVQTMSSTRKAWIKAIRVVQLLVRTLEFIGAAGILVLVILITGMPGITTWVLRITAGFVIAHSAYGIYHHSKPAGYRTPASSGAYQVFAAFSDLSVLPLYAYGAMSAKNNSAEWTTLLTDQSVVSYLITSFYYTLIGSGGLHGLSLVISFWLALQFRKIAQMPPDMNPLEDRYTTRSKKRQAKQLKEIQKQQHARNKSSIATADTFESLYSLDNDKGLLSRPPSVPFLHTRTGSQASISSRDPRLALPSQNSPSSNSARSSLANLKRSSMVNTPNSGRGAYAEIPLNEGGYSNSPASRMSYHSGYSGRPSSRPQSGTPNSSNSPAGLGISDSANGGRPGKFTETWQATDSMVNRTQQRNQALNTMVLNASGKRRNYEVVSQAYEFPDSDGEVSDTDTVHRHEIDDDENARYDDYNYDDDNDPNHPNPLRSNPAPQRTKTPFHRPGQSRDNNGRPSSVAPSMTSSVHTSTTYNGNVLGEVPINDRRVSGGYTLDIADAMGSNIAKGGQNSPSKDKGRGLTNGKISPRESQQQGSNGKPSRTPTKRWTWAPRSRQSSVQKEDDFYSKPYGQLKSATPPIIVGEELSAGSPSGARQVSSGNDYDLGSDRYLYYGDNNGGATNTFSRRNVSGKIAEEGRAYSRYSTLNN</sequence>
<feature type="transmembrane region" description="Helical" evidence="2">
    <location>
        <begin position="115"/>
        <end position="133"/>
    </location>
</feature>
<feature type="compositionally biased region" description="Polar residues" evidence="1">
    <location>
        <begin position="651"/>
        <end position="663"/>
    </location>
</feature>
<evidence type="ECO:0000256" key="1">
    <source>
        <dbReference type="SAM" id="MobiDB-lite"/>
    </source>
</evidence>
<reference evidence="3 4" key="1">
    <citation type="journal article" date="2024" name="IMA Fungus">
        <title>IMA Genome - F19 : A genome assembly and annotation guide to empower mycologists, including annotated draft genome sequences of Ceratocystis pirilliformis, Diaporthe australafricana, Fusarium ophioides, Paecilomyces lecythidis, and Sporothrix stenoceras.</title>
        <authorList>
            <person name="Aylward J."/>
            <person name="Wilson A.M."/>
            <person name="Visagie C.M."/>
            <person name="Spraker J."/>
            <person name="Barnes I."/>
            <person name="Buitendag C."/>
            <person name="Ceriani C."/>
            <person name="Del Mar Angel L."/>
            <person name="du Plessis D."/>
            <person name="Fuchs T."/>
            <person name="Gasser K."/>
            <person name="Kramer D."/>
            <person name="Li W."/>
            <person name="Munsamy K."/>
            <person name="Piso A."/>
            <person name="Price J.L."/>
            <person name="Sonnekus B."/>
            <person name="Thomas C."/>
            <person name="van der Nest A."/>
            <person name="van Dijk A."/>
            <person name="van Heerden A."/>
            <person name="van Vuuren N."/>
            <person name="Yilmaz N."/>
            <person name="Duong T.A."/>
            <person name="van der Merwe N.A."/>
            <person name="Wingfield M.J."/>
            <person name="Wingfield B.D."/>
        </authorList>
    </citation>
    <scope>NUCLEOTIDE SEQUENCE [LARGE SCALE GENOMIC DNA]</scope>
    <source>
        <strain evidence="3 4">CMW 5346</strain>
    </source>
</reference>